<accession>A0ABV0GHC7</accession>
<keyword evidence="1" id="KW-1133">Transmembrane helix</keyword>
<organism evidence="2 3">
    <name type="scientific">Roseateles flavus</name>
    <dbReference type="NCBI Taxonomy" id="3149041"/>
    <lineage>
        <taxon>Bacteria</taxon>
        <taxon>Pseudomonadati</taxon>
        <taxon>Pseudomonadota</taxon>
        <taxon>Betaproteobacteria</taxon>
        <taxon>Burkholderiales</taxon>
        <taxon>Sphaerotilaceae</taxon>
        <taxon>Roseateles</taxon>
    </lineage>
</organism>
<comment type="caution">
    <text evidence="2">The sequence shown here is derived from an EMBL/GenBank/DDBJ whole genome shotgun (WGS) entry which is preliminary data.</text>
</comment>
<dbReference type="EMBL" id="JBDPZC010000008">
    <property type="protein sequence ID" value="MEO3714473.1"/>
    <property type="molecule type" value="Genomic_DNA"/>
</dbReference>
<dbReference type="Proteomes" id="UP001462640">
    <property type="component" value="Unassembled WGS sequence"/>
</dbReference>
<keyword evidence="3" id="KW-1185">Reference proteome</keyword>
<sequence length="198" mass="21650">MTRRILPWQDLTPAGLRRRTHPLRQALGALGWPGALAGLCLLGAAVLALHLTPRWQSEAEELAVQQAALRRGLRASAVLPAAGAQTPAALLAALPPSAERQQRLADLLEIGLRLGLVQQRSEQRLGVDADTGLERLRISMPVQGSYAQLRHYLGAALAHDPALSLDSLHLRRAQRESQDLQAELVWTLHSRRERGARP</sequence>
<feature type="transmembrane region" description="Helical" evidence="1">
    <location>
        <begin position="26"/>
        <end position="51"/>
    </location>
</feature>
<evidence type="ECO:0000256" key="1">
    <source>
        <dbReference type="SAM" id="Phobius"/>
    </source>
</evidence>
<dbReference type="InterPro" id="IPR034756">
    <property type="entry name" value="T2SSM_b"/>
</dbReference>
<protein>
    <submittedName>
        <fullName evidence="2">GspMb/PilO family protein</fullName>
    </submittedName>
</protein>
<evidence type="ECO:0000313" key="3">
    <source>
        <dbReference type="Proteomes" id="UP001462640"/>
    </source>
</evidence>
<evidence type="ECO:0000313" key="2">
    <source>
        <dbReference type="EMBL" id="MEO3714473.1"/>
    </source>
</evidence>
<dbReference type="Pfam" id="PF10741">
    <property type="entry name" value="T2SSM_b"/>
    <property type="match status" value="1"/>
</dbReference>
<keyword evidence="1" id="KW-0812">Transmembrane</keyword>
<dbReference type="RefSeq" id="WP_347611566.1">
    <property type="nucleotide sequence ID" value="NZ_JBDPZC010000008.1"/>
</dbReference>
<gene>
    <name evidence="2" type="ORF">ABDJ40_17030</name>
</gene>
<proteinExistence type="predicted"/>
<keyword evidence="1" id="KW-0472">Membrane</keyword>
<reference evidence="2 3" key="1">
    <citation type="submission" date="2024-05" db="EMBL/GenBank/DDBJ databases">
        <title>Roseateles sp. 2.12 16S ribosomal RNA gene Genome sequencing and assembly.</title>
        <authorList>
            <person name="Woo H."/>
        </authorList>
    </citation>
    <scope>NUCLEOTIDE SEQUENCE [LARGE SCALE GENOMIC DNA]</scope>
    <source>
        <strain evidence="2 3">2.12</strain>
    </source>
</reference>
<name>A0ABV0GHC7_9BURK</name>